<evidence type="ECO:0000313" key="2">
    <source>
        <dbReference type="Proteomes" id="UP000789860"/>
    </source>
</evidence>
<organism evidence="1 2">
    <name type="scientific">Scutellospora calospora</name>
    <dbReference type="NCBI Taxonomy" id="85575"/>
    <lineage>
        <taxon>Eukaryota</taxon>
        <taxon>Fungi</taxon>
        <taxon>Fungi incertae sedis</taxon>
        <taxon>Mucoromycota</taxon>
        <taxon>Glomeromycotina</taxon>
        <taxon>Glomeromycetes</taxon>
        <taxon>Diversisporales</taxon>
        <taxon>Gigasporaceae</taxon>
        <taxon>Scutellospora</taxon>
    </lineage>
</organism>
<proteinExistence type="predicted"/>
<protein>
    <submittedName>
        <fullName evidence="1">9934_t:CDS:1</fullName>
    </submittedName>
</protein>
<reference evidence="1" key="1">
    <citation type="submission" date="2021-06" db="EMBL/GenBank/DDBJ databases">
        <authorList>
            <person name="Kallberg Y."/>
            <person name="Tangrot J."/>
            <person name="Rosling A."/>
        </authorList>
    </citation>
    <scope>NUCLEOTIDE SEQUENCE</scope>
    <source>
        <strain evidence="1">AU212A</strain>
    </source>
</reference>
<name>A0ACA9P0B4_9GLOM</name>
<feature type="non-terminal residue" evidence="1">
    <location>
        <position position="1"/>
    </location>
</feature>
<dbReference type="Proteomes" id="UP000789860">
    <property type="component" value="Unassembled WGS sequence"/>
</dbReference>
<dbReference type="EMBL" id="CAJVPM010033902">
    <property type="protein sequence ID" value="CAG8686433.1"/>
    <property type="molecule type" value="Genomic_DNA"/>
</dbReference>
<sequence>LLSLNKMKEKGMPIFVYNIDETSNKSSERMKGNKYSPDTPFRLL</sequence>
<comment type="caution">
    <text evidence="1">The sequence shown here is derived from an EMBL/GenBank/DDBJ whole genome shotgun (WGS) entry which is preliminary data.</text>
</comment>
<accession>A0ACA9P0B4</accession>
<evidence type="ECO:0000313" key="1">
    <source>
        <dbReference type="EMBL" id="CAG8686433.1"/>
    </source>
</evidence>
<feature type="non-terminal residue" evidence="1">
    <location>
        <position position="44"/>
    </location>
</feature>
<gene>
    <name evidence="1" type="ORF">SCALOS_LOCUS9929</name>
</gene>
<keyword evidence="2" id="KW-1185">Reference proteome</keyword>